<feature type="region of interest" description="Disordered" evidence="1">
    <location>
        <begin position="84"/>
        <end position="155"/>
    </location>
</feature>
<sequence length="213" mass="23082">MVLHFLACNWNFIVSILKLGLGIGYFQQPKQNPLQLSPATLPLCLFRLVAAPSPPLHSAHDATIPFPISFVFRFFSSLPQNEALHAPKKPSKKPSQDVELATTATTTASPSSAKTRPSRNHKHSKENDPPSDPNLAVPSPTKFKSPLPPRPLASNPLKRKLAMVADALTDSSLPASSDSGVKVIVRMRPLCPDKDEAGYLRTCWCATSEALLG</sequence>
<gene>
    <name evidence="3" type="primary">Vigan.03G175600</name>
    <name evidence="3" type="ORF">VIGAN_03175600</name>
</gene>
<feature type="compositionally biased region" description="Low complexity" evidence="1">
    <location>
        <begin position="101"/>
        <end position="115"/>
    </location>
</feature>
<name>A0A0S3RMP3_PHAAN</name>
<evidence type="ECO:0000256" key="2">
    <source>
        <dbReference type="SAM" id="SignalP"/>
    </source>
</evidence>
<dbReference type="AlphaFoldDB" id="A0A0S3RMP3"/>
<evidence type="ECO:0000313" key="3">
    <source>
        <dbReference type="EMBL" id="BAT81854.1"/>
    </source>
</evidence>
<organism evidence="3 4">
    <name type="scientific">Vigna angularis var. angularis</name>
    <dbReference type="NCBI Taxonomy" id="157739"/>
    <lineage>
        <taxon>Eukaryota</taxon>
        <taxon>Viridiplantae</taxon>
        <taxon>Streptophyta</taxon>
        <taxon>Embryophyta</taxon>
        <taxon>Tracheophyta</taxon>
        <taxon>Spermatophyta</taxon>
        <taxon>Magnoliopsida</taxon>
        <taxon>eudicotyledons</taxon>
        <taxon>Gunneridae</taxon>
        <taxon>Pentapetalae</taxon>
        <taxon>rosids</taxon>
        <taxon>fabids</taxon>
        <taxon>Fabales</taxon>
        <taxon>Fabaceae</taxon>
        <taxon>Papilionoideae</taxon>
        <taxon>50 kb inversion clade</taxon>
        <taxon>NPAAA clade</taxon>
        <taxon>indigoferoid/millettioid clade</taxon>
        <taxon>Phaseoleae</taxon>
        <taxon>Vigna</taxon>
    </lineage>
</organism>
<evidence type="ECO:0000313" key="4">
    <source>
        <dbReference type="Proteomes" id="UP000291084"/>
    </source>
</evidence>
<dbReference type="EMBL" id="AP015036">
    <property type="protein sequence ID" value="BAT81854.1"/>
    <property type="molecule type" value="Genomic_DNA"/>
</dbReference>
<evidence type="ECO:0000256" key="1">
    <source>
        <dbReference type="SAM" id="MobiDB-lite"/>
    </source>
</evidence>
<dbReference type="Proteomes" id="UP000291084">
    <property type="component" value="Chromosome 3"/>
</dbReference>
<protein>
    <recommendedName>
        <fullName evidence="5">Kinesin motor domain-containing protein</fullName>
    </recommendedName>
</protein>
<evidence type="ECO:0008006" key="5">
    <source>
        <dbReference type="Google" id="ProtNLM"/>
    </source>
</evidence>
<proteinExistence type="predicted"/>
<feature type="chain" id="PRO_5006617219" description="Kinesin motor domain-containing protein" evidence="2">
    <location>
        <begin position="23"/>
        <end position="213"/>
    </location>
</feature>
<keyword evidence="4" id="KW-1185">Reference proteome</keyword>
<feature type="signal peptide" evidence="2">
    <location>
        <begin position="1"/>
        <end position="22"/>
    </location>
</feature>
<reference evidence="3 4" key="1">
    <citation type="journal article" date="2015" name="Sci. Rep.">
        <title>The power of single molecule real-time sequencing technology in the de novo assembly of a eukaryotic genome.</title>
        <authorList>
            <person name="Sakai H."/>
            <person name="Naito K."/>
            <person name="Ogiso-Tanaka E."/>
            <person name="Takahashi Y."/>
            <person name="Iseki K."/>
            <person name="Muto C."/>
            <person name="Satou K."/>
            <person name="Teruya K."/>
            <person name="Shiroma A."/>
            <person name="Shimoji M."/>
            <person name="Hirano T."/>
            <person name="Itoh T."/>
            <person name="Kaga A."/>
            <person name="Tomooka N."/>
        </authorList>
    </citation>
    <scope>NUCLEOTIDE SEQUENCE [LARGE SCALE GENOMIC DNA]</scope>
    <source>
        <strain evidence="4">cv. Shumari</strain>
    </source>
</reference>
<accession>A0A0S3RMP3</accession>
<keyword evidence="2" id="KW-0732">Signal</keyword>